<feature type="compositionally biased region" description="Basic residues" evidence="1">
    <location>
        <begin position="55"/>
        <end position="67"/>
    </location>
</feature>
<accession>A0A0G4GVQ0</accession>
<feature type="compositionally biased region" description="Polar residues" evidence="1">
    <location>
        <begin position="183"/>
        <end position="198"/>
    </location>
</feature>
<dbReference type="VEuPathDB" id="CryptoDB:Cvel_5290"/>
<protein>
    <submittedName>
        <fullName evidence="2">Uncharacterized protein</fullName>
    </submittedName>
</protein>
<gene>
    <name evidence="2" type="ORF">Cvel_5290</name>
</gene>
<evidence type="ECO:0000256" key="1">
    <source>
        <dbReference type="SAM" id="MobiDB-lite"/>
    </source>
</evidence>
<feature type="region of interest" description="Disordered" evidence="1">
    <location>
        <begin position="47"/>
        <end position="81"/>
    </location>
</feature>
<reference evidence="2" key="1">
    <citation type="submission" date="2014-11" db="EMBL/GenBank/DDBJ databases">
        <authorList>
            <person name="Otto D Thomas"/>
            <person name="Naeem Raeece"/>
        </authorList>
    </citation>
    <scope>NUCLEOTIDE SEQUENCE</scope>
</reference>
<sequence>MDSNPPQGAAATVMSKIAGTWGGEPPEGGYEVTRSGARKIAKRWMCGPGLGTARQHGRRNTNQRQHARSQEGGHSDAGVASQNSTKEFIEEEGAELETQQEGVVATVAAGESAATFQADSAGSNIVLAFPEEKPRVPFQSIEIHNNIPDPEALYGHLLGDGKVLCRMSPDSICKRTLPVALGDNNNLTSTNEKPLSSSTEKKQTAMVHEDDEGRTGIQT</sequence>
<dbReference type="AlphaFoldDB" id="A0A0G4GVQ0"/>
<name>A0A0G4GVQ0_9ALVE</name>
<proteinExistence type="predicted"/>
<organism evidence="2">
    <name type="scientific">Chromera velia CCMP2878</name>
    <dbReference type="NCBI Taxonomy" id="1169474"/>
    <lineage>
        <taxon>Eukaryota</taxon>
        <taxon>Sar</taxon>
        <taxon>Alveolata</taxon>
        <taxon>Colpodellida</taxon>
        <taxon>Chromeraceae</taxon>
        <taxon>Chromera</taxon>
    </lineage>
</organism>
<evidence type="ECO:0000313" key="2">
    <source>
        <dbReference type="EMBL" id="CEM35028.1"/>
    </source>
</evidence>
<dbReference type="EMBL" id="CDMZ01001602">
    <property type="protein sequence ID" value="CEM35028.1"/>
    <property type="molecule type" value="Genomic_DNA"/>
</dbReference>
<feature type="compositionally biased region" description="Basic and acidic residues" evidence="1">
    <location>
        <begin position="199"/>
        <end position="219"/>
    </location>
</feature>
<feature type="region of interest" description="Disordered" evidence="1">
    <location>
        <begin position="182"/>
        <end position="219"/>
    </location>
</feature>